<feature type="compositionally biased region" description="Basic residues" evidence="1">
    <location>
        <begin position="33"/>
        <end position="49"/>
    </location>
</feature>
<feature type="region of interest" description="Disordered" evidence="1">
    <location>
        <begin position="1"/>
        <end position="132"/>
    </location>
</feature>
<dbReference type="EMBL" id="OU900100">
    <property type="protein sequence ID" value="CAG9863614.1"/>
    <property type="molecule type" value="Genomic_DNA"/>
</dbReference>
<dbReference type="OrthoDB" id="309640at2759"/>
<feature type="compositionally biased region" description="Basic residues" evidence="1">
    <location>
        <begin position="70"/>
        <end position="83"/>
    </location>
</feature>
<dbReference type="Proteomes" id="UP001153712">
    <property type="component" value="Chromosome 7"/>
</dbReference>
<proteinExistence type="predicted"/>
<feature type="compositionally biased region" description="Basic and acidic residues" evidence="1">
    <location>
        <begin position="104"/>
        <end position="123"/>
    </location>
</feature>
<evidence type="ECO:0000313" key="3">
    <source>
        <dbReference type="Proteomes" id="UP001153712"/>
    </source>
</evidence>
<feature type="compositionally biased region" description="Acidic residues" evidence="1">
    <location>
        <begin position="93"/>
        <end position="103"/>
    </location>
</feature>
<reference evidence="2" key="1">
    <citation type="submission" date="2022-01" db="EMBL/GenBank/DDBJ databases">
        <authorList>
            <person name="King R."/>
        </authorList>
    </citation>
    <scope>NUCLEOTIDE SEQUENCE</scope>
</reference>
<name>A0A9N9TVH2_PHYSR</name>
<protein>
    <submittedName>
        <fullName evidence="2">Uncharacterized protein</fullName>
    </submittedName>
</protein>
<accession>A0A9N9TVH2</accession>
<feature type="compositionally biased region" description="Acidic residues" evidence="1">
    <location>
        <begin position="1"/>
        <end position="28"/>
    </location>
</feature>
<dbReference type="AlphaFoldDB" id="A0A9N9TVH2"/>
<evidence type="ECO:0000256" key="1">
    <source>
        <dbReference type="SAM" id="MobiDB-lite"/>
    </source>
</evidence>
<evidence type="ECO:0000313" key="2">
    <source>
        <dbReference type="EMBL" id="CAG9863614.1"/>
    </source>
</evidence>
<organism evidence="2 3">
    <name type="scientific">Phyllotreta striolata</name>
    <name type="common">Striped flea beetle</name>
    <name type="synonym">Crioceris striolata</name>
    <dbReference type="NCBI Taxonomy" id="444603"/>
    <lineage>
        <taxon>Eukaryota</taxon>
        <taxon>Metazoa</taxon>
        <taxon>Ecdysozoa</taxon>
        <taxon>Arthropoda</taxon>
        <taxon>Hexapoda</taxon>
        <taxon>Insecta</taxon>
        <taxon>Pterygota</taxon>
        <taxon>Neoptera</taxon>
        <taxon>Endopterygota</taxon>
        <taxon>Coleoptera</taxon>
        <taxon>Polyphaga</taxon>
        <taxon>Cucujiformia</taxon>
        <taxon>Chrysomeloidea</taxon>
        <taxon>Chrysomelidae</taxon>
        <taxon>Galerucinae</taxon>
        <taxon>Alticini</taxon>
        <taxon>Phyllotreta</taxon>
    </lineage>
</organism>
<gene>
    <name evidence="2" type="ORF">PHYEVI_LOCUS9900</name>
</gene>
<feature type="compositionally biased region" description="Acidic residues" evidence="1">
    <location>
        <begin position="55"/>
        <end position="66"/>
    </location>
</feature>
<keyword evidence="3" id="KW-1185">Reference proteome</keyword>
<sequence length="247" mass="28215">MSNYSENEDDPDVFESSGDEWREDEEEEEVKKRSTSRRSSQRLSKKPRKKVVEVDTSDEEFEEDSDVELKRKKPKNGVAKKAKPKQEEPEKSPDEEEEDAEAESEAKAEEKTEKQSPNSDEKAAPVSTATTVPASRTVNKKFVPKTIYSEEYATGSFVILKKDAQVGDPSKHPCLWRIDGKALLQKYEAFDEDGKVRHKNTSVYTGWSPMDKDLYAPVTVDVIQHNNQNLTVELHWDKLKTINMDSD</sequence>